<dbReference type="EMBL" id="JACVVK020000022">
    <property type="protein sequence ID" value="KAK7502995.1"/>
    <property type="molecule type" value="Genomic_DNA"/>
</dbReference>
<dbReference type="PANTHER" id="PTHR19229:SF250">
    <property type="entry name" value="ABC TRANSPORTER DOMAIN-CONTAINING PROTEIN-RELATED"/>
    <property type="match status" value="1"/>
</dbReference>
<evidence type="ECO:0000256" key="4">
    <source>
        <dbReference type="ARBA" id="ARBA00023136"/>
    </source>
</evidence>
<feature type="transmembrane region" description="Helical" evidence="5">
    <location>
        <begin position="224"/>
        <end position="246"/>
    </location>
</feature>
<feature type="transmembrane region" description="Helical" evidence="5">
    <location>
        <begin position="266"/>
        <end position="293"/>
    </location>
</feature>
<feature type="transmembrane region" description="Helical" evidence="5">
    <location>
        <begin position="313"/>
        <end position="336"/>
    </location>
</feature>
<gene>
    <name evidence="7" type="ORF">BaRGS_00005621</name>
</gene>
<dbReference type="PANTHER" id="PTHR19229">
    <property type="entry name" value="ATP-BINDING CASSETTE TRANSPORTER SUBFAMILY A ABCA"/>
    <property type="match status" value="1"/>
</dbReference>
<feature type="transmembrane region" description="Helical" evidence="5">
    <location>
        <begin position="397"/>
        <end position="418"/>
    </location>
</feature>
<dbReference type="Proteomes" id="UP001519460">
    <property type="component" value="Unassembled WGS sequence"/>
</dbReference>
<keyword evidence="2 5" id="KW-0812">Transmembrane</keyword>
<dbReference type="GO" id="GO:0016020">
    <property type="term" value="C:membrane"/>
    <property type="evidence" value="ECO:0007669"/>
    <property type="project" value="UniProtKB-SubCell"/>
</dbReference>
<evidence type="ECO:0000313" key="8">
    <source>
        <dbReference type="Proteomes" id="UP001519460"/>
    </source>
</evidence>
<evidence type="ECO:0000256" key="3">
    <source>
        <dbReference type="ARBA" id="ARBA00022989"/>
    </source>
</evidence>
<evidence type="ECO:0000256" key="5">
    <source>
        <dbReference type="SAM" id="Phobius"/>
    </source>
</evidence>
<sequence length="451" mass="51462">MSKFFNQLGLLLWKNVLLQNKKKCALFFEIVLPLLFAWLLGGLRTTSENLMPQEKDAVIYEPRHIYEQLPWFNLFIHVPNTSLAKAIMSKTMARMDNIRSNRGAKVIKGLNTESELDDYRRDNPDNRWLAVVFNNLGKSTTLPKHVTFTLRPPEHDRYTDEKYNIDFTEYIFPPDNQITEYHFRGWLAMQSLLSETLISMWSGKDIHSNFSTVKMPFPAVVEDFAIRGIGGVLPTFFVYSFIVSVFQTTKSVVYEKERRIKESMKLMGMLPSAYWASWFLIFYIYLCLAMALNASFLCGTFLSEMPLLRDCDISLYVAFLMSNVAASASAAVFFVCQFPASMIPVQSGYQIKMAASLLFNTALSYGATAIADKYREAADGIRWSNFDKPTYPNTVSVLDAMLMLVVDTVMHLIVTWYMDAVFPGEFGVPQPYLFFLTVSLAFSSRSTASAR</sequence>
<dbReference type="Pfam" id="PF12698">
    <property type="entry name" value="ABC2_membrane_3"/>
    <property type="match status" value="1"/>
</dbReference>
<keyword evidence="3 5" id="KW-1133">Transmembrane helix</keyword>
<protein>
    <recommendedName>
        <fullName evidence="6">ABC-2 type transporter transmembrane domain-containing protein</fullName>
    </recommendedName>
</protein>
<feature type="transmembrane region" description="Helical" evidence="5">
    <location>
        <begin position="430"/>
        <end position="448"/>
    </location>
</feature>
<evidence type="ECO:0000256" key="2">
    <source>
        <dbReference type="ARBA" id="ARBA00022692"/>
    </source>
</evidence>
<dbReference type="InterPro" id="IPR026082">
    <property type="entry name" value="ABCA"/>
</dbReference>
<evidence type="ECO:0000256" key="1">
    <source>
        <dbReference type="ARBA" id="ARBA00004141"/>
    </source>
</evidence>
<evidence type="ECO:0000313" key="7">
    <source>
        <dbReference type="EMBL" id="KAK7502995.1"/>
    </source>
</evidence>
<keyword evidence="4 5" id="KW-0472">Membrane</keyword>
<accession>A0ABD0LUT3</accession>
<dbReference type="AlphaFoldDB" id="A0ABD0LUT3"/>
<comment type="subcellular location">
    <subcellularLocation>
        <location evidence="1">Membrane</location>
        <topology evidence="1">Multi-pass membrane protein</topology>
    </subcellularLocation>
</comment>
<name>A0ABD0LUT3_9CAEN</name>
<comment type="caution">
    <text evidence="7">The sequence shown here is derived from an EMBL/GenBank/DDBJ whole genome shotgun (WGS) entry which is preliminary data.</text>
</comment>
<proteinExistence type="predicted"/>
<dbReference type="InterPro" id="IPR013525">
    <property type="entry name" value="ABC2_TM"/>
</dbReference>
<evidence type="ECO:0000259" key="6">
    <source>
        <dbReference type="Pfam" id="PF12698"/>
    </source>
</evidence>
<keyword evidence="8" id="KW-1185">Reference proteome</keyword>
<organism evidence="7 8">
    <name type="scientific">Batillaria attramentaria</name>
    <dbReference type="NCBI Taxonomy" id="370345"/>
    <lineage>
        <taxon>Eukaryota</taxon>
        <taxon>Metazoa</taxon>
        <taxon>Spiralia</taxon>
        <taxon>Lophotrochozoa</taxon>
        <taxon>Mollusca</taxon>
        <taxon>Gastropoda</taxon>
        <taxon>Caenogastropoda</taxon>
        <taxon>Sorbeoconcha</taxon>
        <taxon>Cerithioidea</taxon>
        <taxon>Batillariidae</taxon>
        <taxon>Batillaria</taxon>
    </lineage>
</organism>
<feature type="domain" description="ABC-2 type transporter transmembrane" evidence="6">
    <location>
        <begin position="25"/>
        <end position="351"/>
    </location>
</feature>
<reference evidence="7 8" key="1">
    <citation type="journal article" date="2023" name="Sci. Data">
        <title>Genome assembly of the Korean intertidal mud-creeper Batillaria attramentaria.</title>
        <authorList>
            <person name="Patra A.K."/>
            <person name="Ho P.T."/>
            <person name="Jun S."/>
            <person name="Lee S.J."/>
            <person name="Kim Y."/>
            <person name="Won Y.J."/>
        </authorList>
    </citation>
    <scope>NUCLEOTIDE SEQUENCE [LARGE SCALE GENOMIC DNA]</scope>
    <source>
        <strain evidence="7">Wonlab-2016</strain>
    </source>
</reference>